<organism evidence="13 14">
    <name type="scientific">Rhodovulum sulfidophilum</name>
    <name type="common">Rhodobacter sulfidophilus</name>
    <dbReference type="NCBI Taxonomy" id="35806"/>
    <lineage>
        <taxon>Bacteria</taxon>
        <taxon>Pseudomonadati</taxon>
        <taxon>Pseudomonadota</taxon>
        <taxon>Alphaproteobacteria</taxon>
        <taxon>Rhodobacterales</taxon>
        <taxon>Paracoccaceae</taxon>
        <taxon>Rhodovulum</taxon>
    </lineage>
</organism>
<evidence type="ECO:0000256" key="11">
    <source>
        <dbReference type="PIRSR" id="PIRSR006247-1"/>
    </source>
</evidence>
<feature type="transmembrane region" description="Helical" evidence="12">
    <location>
        <begin position="328"/>
        <end position="350"/>
    </location>
</feature>
<comment type="caution">
    <text evidence="13">The sequence shown here is derived from an EMBL/GenBank/DDBJ whole genome shotgun (WGS) entry which is preliminary data.</text>
</comment>
<name>A0A2W5MXM0_RHOSU</name>
<feature type="transmembrane region" description="Helical" evidence="12">
    <location>
        <begin position="71"/>
        <end position="93"/>
    </location>
</feature>
<keyword evidence="10" id="KW-0997">Cell inner membrane</keyword>
<feature type="transmembrane region" description="Helical" evidence="12">
    <location>
        <begin position="240"/>
        <end position="263"/>
    </location>
</feature>
<evidence type="ECO:0000256" key="3">
    <source>
        <dbReference type="ARBA" id="ARBA00022475"/>
    </source>
</evidence>
<evidence type="ECO:0000256" key="4">
    <source>
        <dbReference type="ARBA" id="ARBA00022538"/>
    </source>
</evidence>
<dbReference type="Pfam" id="PF02386">
    <property type="entry name" value="TrkH"/>
    <property type="match status" value="2"/>
</dbReference>
<feature type="binding site" evidence="11">
    <location>
        <position position="435"/>
    </location>
    <ligand>
        <name>K(+)</name>
        <dbReference type="ChEBI" id="CHEBI:29103"/>
    </ligand>
</feature>
<feature type="binding site" evidence="11">
    <location>
        <position position="222"/>
    </location>
    <ligand>
        <name>K(+)</name>
        <dbReference type="ChEBI" id="CHEBI:29103"/>
    </ligand>
</feature>
<feature type="binding site" evidence="11">
    <location>
        <position position="319"/>
    </location>
    <ligand>
        <name>K(+)</name>
        <dbReference type="ChEBI" id="CHEBI:29103"/>
    </ligand>
</feature>
<feature type="transmembrane region" description="Helical" evidence="12">
    <location>
        <begin position="396"/>
        <end position="420"/>
    </location>
</feature>
<protein>
    <recommendedName>
        <fullName evidence="10">Trk system potassium uptake protein</fullName>
    </recommendedName>
</protein>
<evidence type="ECO:0000313" key="14">
    <source>
        <dbReference type="Proteomes" id="UP000249185"/>
    </source>
</evidence>
<dbReference type="Proteomes" id="UP000249185">
    <property type="component" value="Unassembled WGS sequence"/>
</dbReference>
<dbReference type="PIRSF" id="PIRSF006247">
    <property type="entry name" value="TrkH"/>
    <property type="match status" value="1"/>
</dbReference>
<feature type="transmembrane region" description="Helical" evidence="12">
    <location>
        <begin position="39"/>
        <end position="59"/>
    </location>
</feature>
<keyword evidence="6 10" id="KW-0630">Potassium</keyword>
<reference evidence="13 14" key="1">
    <citation type="submission" date="2017-08" db="EMBL/GenBank/DDBJ databases">
        <title>Infants hospitalized years apart are colonized by the same room-sourced microbial strains.</title>
        <authorList>
            <person name="Brooks B."/>
            <person name="Olm M.R."/>
            <person name="Firek B.A."/>
            <person name="Baker R."/>
            <person name="Thomas B.C."/>
            <person name="Morowitz M.J."/>
            <person name="Banfield J.F."/>
        </authorList>
    </citation>
    <scope>NUCLEOTIDE SEQUENCE [LARGE SCALE GENOMIC DNA]</scope>
    <source>
        <strain evidence="13">S2_005_002_R2_34</strain>
    </source>
</reference>
<evidence type="ECO:0000256" key="2">
    <source>
        <dbReference type="ARBA" id="ARBA00022448"/>
    </source>
</evidence>
<sequence length="486" mass="52633">MNGNLIRSALHVAAVCGLYLATAMLLPALVNLYYHDDNWKAFAVCAFLTGGFSVMLAFATRSSPPPFSKRFGFILVNVLWLVFSITGALPIYFSKLDLTFGQAIFESVSAVTTTGSTSIAGLDQLPKGFLFWRSLLHWLGGIGIVALGLFLLPFLRVGGMSFFRMESSDSSNDRPFARMATFTRAFIGIYVGITIVCAVAYNLGGMNRFDAINHAMATISTGGFSTHDASFGYFGDNRTLLWTATIFMILGSLPFSAMILFAVRRKVDTLRDPQIAVFIGYVCVFSVLAALANHFQNDVDFGYALAHSFFNFASIFSTTGFASEDYTLWGPFVVVAAFIATFAGGCSGSTSGGIKAYRFIILVSTIHVGMKRLIYADAVYPVRYGRLNVDPETQRAVFLFFFAFIAIWLVGGLAMGALGYDIATSLSSVVTALANVGPGVGEAIGPAGNFSAMTDPAFYLLSFVMLLGRLEILSVVVLLLPTFWRN</sequence>
<proteinExistence type="inferred from homology"/>
<evidence type="ECO:0000256" key="6">
    <source>
        <dbReference type="ARBA" id="ARBA00022958"/>
    </source>
</evidence>
<evidence type="ECO:0000256" key="12">
    <source>
        <dbReference type="SAM" id="Phobius"/>
    </source>
</evidence>
<evidence type="ECO:0000256" key="7">
    <source>
        <dbReference type="ARBA" id="ARBA00022989"/>
    </source>
</evidence>
<keyword evidence="8 10" id="KW-0406">Ion transport</keyword>
<feature type="transmembrane region" description="Helical" evidence="12">
    <location>
        <begin position="12"/>
        <end position="33"/>
    </location>
</feature>
<dbReference type="InterPro" id="IPR003445">
    <property type="entry name" value="Cat_transpt"/>
</dbReference>
<keyword evidence="5 12" id="KW-0812">Transmembrane</keyword>
<accession>A0A2W5MXM0</accession>
<feature type="transmembrane region" description="Helical" evidence="12">
    <location>
        <begin position="457"/>
        <end position="480"/>
    </location>
</feature>
<comment type="similarity">
    <text evidence="10">Belongs to the TrkH potassium transport family.</text>
</comment>
<comment type="function">
    <text evidence="10">Low-affinity potassium transport system. Interacts with Trk system potassium uptake protein TrkA.</text>
</comment>
<dbReference type="PANTHER" id="PTHR32024">
    <property type="entry name" value="TRK SYSTEM POTASSIUM UPTAKE PROTEIN TRKG-RELATED"/>
    <property type="match status" value="1"/>
</dbReference>
<feature type="transmembrane region" description="Helical" evidence="12">
    <location>
        <begin position="135"/>
        <end position="155"/>
    </location>
</feature>
<keyword evidence="9 10" id="KW-0472">Membrane</keyword>
<keyword evidence="7 12" id="KW-1133">Transmembrane helix</keyword>
<comment type="subcellular location">
    <subcellularLocation>
        <location evidence="10">Cell inner membrane</location>
        <topology evidence="10">Multi-pass membrane protein</topology>
    </subcellularLocation>
    <subcellularLocation>
        <location evidence="1">Cell membrane</location>
        <topology evidence="1">Multi-pass membrane protein</topology>
    </subcellularLocation>
</comment>
<keyword evidence="3 10" id="KW-1003">Cell membrane</keyword>
<evidence type="ECO:0000256" key="10">
    <source>
        <dbReference type="PIRNR" id="PIRNR006247"/>
    </source>
</evidence>
<feature type="transmembrane region" description="Helical" evidence="12">
    <location>
        <begin position="176"/>
        <end position="201"/>
    </location>
</feature>
<gene>
    <name evidence="13" type="ORF">DI556_21715</name>
</gene>
<feature type="binding site" evidence="11">
    <location>
        <position position="436"/>
    </location>
    <ligand>
        <name>K(+)</name>
        <dbReference type="ChEBI" id="CHEBI:29103"/>
    </ligand>
</feature>
<dbReference type="GO" id="GO:0046872">
    <property type="term" value="F:metal ion binding"/>
    <property type="evidence" value="ECO:0007669"/>
    <property type="project" value="UniProtKB-KW"/>
</dbReference>
<keyword evidence="4 10" id="KW-0633">Potassium transport</keyword>
<dbReference type="GO" id="GO:0005886">
    <property type="term" value="C:plasma membrane"/>
    <property type="evidence" value="ECO:0007669"/>
    <property type="project" value="UniProtKB-SubCell"/>
</dbReference>
<evidence type="ECO:0000256" key="8">
    <source>
        <dbReference type="ARBA" id="ARBA00023065"/>
    </source>
</evidence>
<dbReference type="InterPro" id="IPR004772">
    <property type="entry name" value="TrkH"/>
</dbReference>
<evidence type="ECO:0000256" key="1">
    <source>
        <dbReference type="ARBA" id="ARBA00004651"/>
    </source>
</evidence>
<keyword evidence="11" id="KW-0479">Metal-binding</keyword>
<dbReference type="AlphaFoldDB" id="A0A2W5MXM0"/>
<keyword evidence="2 10" id="KW-0813">Transport</keyword>
<feature type="binding site" evidence="11">
    <location>
        <position position="113"/>
    </location>
    <ligand>
        <name>K(+)</name>
        <dbReference type="ChEBI" id="CHEBI:29103"/>
    </ligand>
</feature>
<evidence type="ECO:0000313" key="13">
    <source>
        <dbReference type="EMBL" id="PZQ45916.1"/>
    </source>
</evidence>
<feature type="binding site" evidence="11">
    <location>
        <position position="318"/>
    </location>
    <ligand>
        <name>K(+)</name>
        <dbReference type="ChEBI" id="CHEBI:29103"/>
    </ligand>
</feature>
<evidence type="ECO:0000256" key="5">
    <source>
        <dbReference type="ARBA" id="ARBA00022692"/>
    </source>
</evidence>
<dbReference type="GO" id="GO:0015379">
    <property type="term" value="F:potassium:chloride symporter activity"/>
    <property type="evidence" value="ECO:0007669"/>
    <property type="project" value="InterPro"/>
</dbReference>
<dbReference type="PANTHER" id="PTHR32024:SF3">
    <property type="entry name" value="TRK SYSTEM POTASSIUM UPTAKE PROTEIN"/>
    <property type="match status" value="1"/>
</dbReference>
<feature type="binding site" evidence="11">
    <location>
        <position position="114"/>
    </location>
    <ligand>
        <name>K(+)</name>
        <dbReference type="ChEBI" id="CHEBI:29103"/>
    </ligand>
</feature>
<feature type="transmembrane region" description="Helical" evidence="12">
    <location>
        <begin position="275"/>
        <end position="295"/>
    </location>
</feature>
<dbReference type="EMBL" id="QFPW01000035">
    <property type="protein sequence ID" value="PZQ45916.1"/>
    <property type="molecule type" value="Genomic_DNA"/>
</dbReference>
<evidence type="ECO:0000256" key="9">
    <source>
        <dbReference type="ARBA" id="ARBA00023136"/>
    </source>
</evidence>